<sequence>MVLYFVFVFLLLKEDGYGNVGPVTSAQTNERRVVSHVPGDVIIGALFSVHHQPTVDKVHERKCGEVREQYGIQRVEAMLHALDRINADPAVLPNITLGCEIRDSCWHTAVALEQSIEFIRDSLISSEEEEGLVRCVDESSSPVRTKKPIVGVIGPGSSSVAIQVQNLLQLFNIPQIAYSATSMDLSDKTLYKYFMRVVPSDAQQARAIVDIVKRYNWTYVSAVHTEGNYGERGMEAFKDMSAKDGVCIAHSYKIYSNAGEQSFDKLLKKLRSHLPKARVVVCFCEGMTVRGLLMAMRRQALIGEFLLLGSDGWADRYDVTDGYQREAAGGITIKLQSPDVKWFDDYYLQLRPETNLRNPWFQEFWQHRFQCRLKGYSQENLKYNKTCSSRLTLRTQYVQDSKMGFVINAIYAMAYGLHNMQVSLCPGYNGMCDAMKPIDGQKLLDCLMKANFTGVAGDMIVFDENGDSPGRYEIMNFKKMGKDYFDYINVGSWDNGELKMDDDEIWSSKNAVIRSVCSDPCAKGDIKVIRKGEVSCCWTCTPCKENEIIFDEYTCKACDLGSWPTDDLTGCDPIPVEYLRWSDPEPIAAVVFSCMGLLATMFVMAIFVLYRDTPVVKSSSRELCYIILVGICLGYLCTFCLIAKPQQIYCYLQRIGIGLSPAMSYSALVTKTNRIARILAGSKKKICTKKPRFMSACAQLVIAFILICIQLGIIVALFIMEPPDVMFDYPSIREVYLICNTKNMGVVAPLGYNGLLIMSCTFYAFKTRNVPANFNEAKYIAFTMYTTCIIWLAFVPIYFGSNYKIITMCFSVSLSATVALCCMFVPKVYIILAKPERNVRSAFTTSTVVRMHVGDGKSSSAASRSSSLINLWKRRGSSGETLSSNGKSVTWAQNEKSSRGQHLWQRLSVHVKKKDSTNQTAVIKPFSKASTENRYISTSFPDSSAKMLYDVTEVEEHYPVPYRPQTPSPINTVSQRAASVSNTDEDIPSFHSDTAPRSGSSQASLMDQISNVVTRFTANISELNSMMLSANTPGAMVPTPLCSSYLIPREIQLPTTMTTFAEIQPAPAIEFNGGSMSARKPSSDSVKDSTPEAPVVRQDIEDLVALTPPSPFRDSIDSEGSSPSSPVSESALCSPSSPKYDSMILRDYSQSSSSL</sequence>
<dbReference type="InterPro" id="IPR050726">
    <property type="entry name" value="mGluR"/>
</dbReference>
<dbReference type="PRINTS" id="PR00593">
    <property type="entry name" value="MTABOTROPICR"/>
</dbReference>
<feature type="compositionally biased region" description="Polar residues" evidence="17">
    <location>
        <begin position="968"/>
        <end position="982"/>
    </location>
</feature>
<dbReference type="InterPro" id="IPR000202">
    <property type="entry name" value="GPCR_3_mGluR5"/>
</dbReference>
<dbReference type="InterPro" id="IPR001828">
    <property type="entry name" value="ANF_lig-bd_rcpt"/>
</dbReference>
<evidence type="ECO:0000256" key="11">
    <source>
        <dbReference type="ARBA" id="ARBA00023157"/>
    </source>
</evidence>
<feature type="signal peptide" evidence="19">
    <location>
        <begin position="1"/>
        <end position="18"/>
    </location>
</feature>
<dbReference type="FunFam" id="2.10.50.30:FF:000001">
    <property type="entry name" value="metabotropic glutamate receptor 1"/>
    <property type="match status" value="1"/>
</dbReference>
<organism evidence="21 22">
    <name type="scientific">Leptobrachium leishanense</name>
    <name type="common">Leishan spiny toad</name>
    <dbReference type="NCBI Taxonomy" id="445787"/>
    <lineage>
        <taxon>Eukaryota</taxon>
        <taxon>Metazoa</taxon>
        <taxon>Chordata</taxon>
        <taxon>Craniata</taxon>
        <taxon>Vertebrata</taxon>
        <taxon>Euteleostomi</taxon>
        <taxon>Amphibia</taxon>
        <taxon>Batrachia</taxon>
        <taxon>Anura</taxon>
        <taxon>Pelobatoidea</taxon>
        <taxon>Megophryidae</taxon>
        <taxon>Leptobrachium</taxon>
    </lineage>
</organism>
<dbReference type="PROSITE" id="PS00981">
    <property type="entry name" value="G_PROTEIN_RECEP_F3_3"/>
    <property type="match status" value="1"/>
</dbReference>
<dbReference type="InterPro" id="IPR028082">
    <property type="entry name" value="Peripla_BP_I"/>
</dbReference>
<dbReference type="SMART" id="SM01229">
    <property type="entry name" value="GluR_Homer-bdg"/>
    <property type="match status" value="1"/>
</dbReference>
<proteinExistence type="inferred from homology"/>
<evidence type="ECO:0000256" key="15">
    <source>
        <dbReference type="ARBA" id="ARBA00058291"/>
    </source>
</evidence>
<dbReference type="FunFam" id="3.40.50.2300:FF:000243">
    <property type="entry name" value="Metabotropic glutamate receptor 5"/>
    <property type="match status" value="1"/>
</dbReference>
<dbReference type="Ensembl" id="ENSLLET00000038593.1">
    <property type="protein sequence ID" value="ENSLLEP00000037164.1"/>
    <property type="gene ID" value="ENSLLEG00000023527.1"/>
</dbReference>
<dbReference type="PROSITE" id="PS00979">
    <property type="entry name" value="G_PROTEIN_RECEP_F3_1"/>
    <property type="match status" value="1"/>
</dbReference>
<dbReference type="InterPro" id="IPR000162">
    <property type="entry name" value="GPCR_3_mtglu_rcpt"/>
</dbReference>
<keyword evidence="6 18" id="KW-0812">Transmembrane</keyword>
<keyword evidence="7 19" id="KW-0732">Signal</keyword>
<dbReference type="Pfam" id="PF10606">
    <property type="entry name" value="GluR_Homer-bdg"/>
    <property type="match status" value="1"/>
</dbReference>
<evidence type="ECO:0000256" key="6">
    <source>
        <dbReference type="ARBA" id="ARBA00022692"/>
    </source>
</evidence>
<evidence type="ECO:0000256" key="2">
    <source>
        <dbReference type="ARBA" id="ARBA00007242"/>
    </source>
</evidence>
<feature type="transmembrane region" description="Helical" evidence="18">
    <location>
        <begin position="587"/>
        <end position="610"/>
    </location>
</feature>
<dbReference type="InterPro" id="IPR017978">
    <property type="entry name" value="GPCR_3_C"/>
</dbReference>
<dbReference type="GO" id="GO:0004930">
    <property type="term" value="F:G protein-coupled receptor activity"/>
    <property type="evidence" value="ECO:0007669"/>
    <property type="project" value="UniProtKB-KW"/>
</dbReference>
<dbReference type="Gene3D" id="2.10.50.30">
    <property type="entry name" value="GPCR, family 3, nine cysteines domain"/>
    <property type="match status" value="1"/>
</dbReference>
<feature type="transmembrane region" description="Helical" evidence="18">
    <location>
        <begin position="777"/>
        <end position="799"/>
    </location>
</feature>
<comment type="subcellular location">
    <subcellularLocation>
        <location evidence="1">Cell membrane</location>
        <topology evidence="1">Multi-pass membrane protein</topology>
    </subcellularLocation>
</comment>
<feature type="transmembrane region" description="Helical" evidence="18">
    <location>
        <begin position="805"/>
        <end position="832"/>
    </location>
</feature>
<dbReference type="PRINTS" id="PR01055">
    <property type="entry name" value="MTABOTROPC5R"/>
</dbReference>
<keyword evidence="14" id="KW-0807">Transducer</keyword>
<dbReference type="PANTHER" id="PTHR24060">
    <property type="entry name" value="METABOTROPIC GLUTAMATE RECEPTOR"/>
    <property type="match status" value="1"/>
</dbReference>
<dbReference type="SUPFAM" id="SSF53822">
    <property type="entry name" value="Periplasmic binding protein-like I"/>
    <property type="match status" value="1"/>
</dbReference>
<feature type="region of interest" description="Disordered" evidence="17">
    <location>
        <begin position="961"/>
        <end position="1003"/>
    </location>
</feature>
<dbReference type="PROSITE" id="PS50259">
    <property type="entry name" value="G_PROTEIN_RECEP_F3_4"/>
    <property type="match status" value="1"/>
</dbReference>
<dbReference type="Pfam" id="PF00003">
    <property type="entry name" value="7tm_3"/>
    <property type="match status" value="1"/>
</dbReference>
<evidence type="ECO:0000256" key="1">
    <source>
        <dbReference type="ARBA" id="ARBA00004651"/>
    </source>
</evidence>
<feature type="chain" id="PRO_5034089917" description="Metabotropic glutamate receptor 5" evidence="19">
    <location>
        <begin position="19"/>
        <end position="1155"/>
    </location>
</feature>
<keyword evidence="13" id="KW-0325">Glycoprotein</keyword>
<dbReference type="InterPro" id="IPR038550">
    <property type="entry name" value="GPCR_3_9-Cys_sf"/>
</dbReference>
<evidence type="ECO:0000256" key="3">
    <source>
        <dbReference type="ARBA" id="ARBA00022475"/>
    </source>
</evidence>
<evidence type="ECO:0000256" key="5">
    <source>
        <dbReference type="ARBA" id="ARBA00022553"/>
    </source>
</evidence>
<feature type="compositionally biased region" description="Polar residues" evidence="17">
    <location>
        <begin position="991"/>
        <end position="1003"/>
    </location>
</feature>
<feature type="compositionally biased region" description="Basic and acidic residues" evidence="17">
    <location>
        <begin position="1081"/>
        <end position="1090"/>
    </location>
</feature>
<dbReference type="GeneTree" id="ENSGT01030000234595"/>
<dbReference type="CDD" id="cd15450">
    <property type="entry name" value="7tmC_mGluR5"/>
    <property type="match status" value="1"/>
</dbReference>
<name>A0A8C5WGT9_9ANUR</name>
<dbReference type="AlphaFoldDB" id="A0A8C5WGT9"/>
<keyword evidence="11" id="KW-1015">Disulfide bond</keyword>
<feature type="compositionally biased region" description="Low complexity" evidence="17">
    <location>
        <begin position="1118"/>
        <end position="1138"/>
    </location>
</feature>
<keyword evidence="5" id="KW-0597">Phosphoprotein</keyword>
<evidence type="ECO:0000256" key="19">
    <source>
        <dbReference type="SAM" id="SignalP"/>
    </source>
</evidence>
<keyword evidence="22" id="KW-1185">Reference proteome</keyword>
<dbReference type="Gene3D" id="3.40.50.2300">
    <property type="match status" value="2"/>
</dbReference>
<evidence type="ECO:0000256" key="18">
    <source>
        <dbReference type="SAM" id="Phobius"/>
    </source>
</evidence>
<feature type="transmembrane region" description="Helical" evidence="18">
    <location>
        <begin position="746"/>
        <end position="765"/>
    </location>
</feature>
<dbReference type="GO" id="GO:0005886">
    <property type="term" value="C:plasma membrane"/>
    <property type="evidence" value="ECO:0007669"/>
    <property type="project" value="UniProtKB-SubCell"/>
</dbReference>
<evidence type="ECO:0000256" key="9">
    <source>
        <dbReference type="ARBA" id="ARBA00023040"/>
    </source>
</evidence>
<gene>
    <name evidence="21" type="primary">GRM5</name>
</gene>
<comment type="function">
    <text evidence="15">G-protein coupled receptor for glutamate. Ligand binding causes a conformation change that triggers signaling via guanine nucleotide-binding proteins (G proteins) and modulates the activity of down-stream effectors. Signaling activates a phosphatidylinositol-calcium second messenger system and generates a calcium-activated chloride current. Plays an important role in the regulation of synaptic plasticity and the modulation of the neural network activity.</text>
</comment>
<dbReference type="InterPro" id="IPR017979">
    <property type="entry name" value="GPCR_3_CS"/>
</dbReference>
<evidence type="ECO:0000259" key="20">
    <source>
        <dbReference type="PROSITE" id="PS50259"/>
    </source>
</evidence>
<evidence type="ECO:0000256" key="16">
    <source>
        <dbReference type="ARBA" id="ARBA00070127"/>
    </source>
</evidence>
<feature type="transmembrane region" description="Helical" evidence="18">
    <location>
        <begin position="622"/>
        <end position="645"/>
    </location>
</feature>
<keyword evidence="3" id="KW-1003">Cell membrane</keyword>
<dbReference type="GO" id="GO:0008066">
    <property type="term" value="F:glutamate receptor activity"/>
    <property type="evidence" value="ECO:0007669"/>
    <property type="project" value="UniProtKB-ARBA"/>
</dbReference>
<keyword evidence="8 18" id="KW-1133">Transmembrane helix</keyword>
<evidence type="ECO:0000256" key="7">
    <source>
        <dbReference type="ARBA" id="ARBA00022729"/>
    </source>
</evidence>
<dbReference type="GO" id="GO:0007206">
    <property type="term" value="P:phospholipase C-activating G protein-coupled glutamate receptor signaling pathway"/>
    <property type="evidence" value="ECO:0007669"/>
    <property type="project" value="UniProtKB-ARBA"/>
</dbReference>
<keyword evidence="9" id="KW-0297">G-protein coupled receptor</keyword>
<evidence type="ECO:0000256" key="12">
    <source>
        <dbReference type="ARBA" id="ARBA00023170"/>
    </source>
</evidence>
<feature type="domain" description="G-protein coupled receptors family 3 profile" evidence="20">
    <location>
        <begin position="585"/>
        <end position="847"/>
    </location>
</feature>
<dbReference type="Proteomes" id="UP000694569">
    <property type="component" value="Unplaced"/>
</dbReference>
<evidence type="ECO:0000256" key="13">
    <source>
        <dbReference type="ARBA" id="ARBA00023180"/>
    </source>
</evidence>
<dbReference type="GO" id="GO:1902533">
    <property type="term" value="P:positive regulation of intracellular signal transduction"/>
    <property type="evidence" value="ECO:0007669"/>
    <property type="project" value="UniProtKB-ARBA"/>
</dbReference>
<feature type="region of interest" description="Disordered" evidence="17">
    <location>
        <begin position="1070"/>
        <end position="1155"/>
    </location>
</feature>
<protein>
    <recommendedName>
        <fullName evidence="16">Metabotropic glutamate receptor 5</fullName>
    </recommendedName>
</protein>
<dbReference type="Pfam" id="PF07562">
    <property type="entry name" value="NCD3G"/>
    <property type="match status" value="1"/>
</dbReference>
<dbReference type="Pfam" id="PF01094">
    <property type="entry name" value="ANF_receptor"/>
    <property type="match status" value="1"/>
</dbReference>
<reference evidence="21" key="2">
    <citation type="submission" date="2025-09" db="UniProtKB">
        <authorList>
            <consortium name="Ensembl"/>
        </authorList>
    </citation>
    <scope>IDENTIFICATION</scope>
</reference>
<evidence type="ECO:0000256" key="4">
    <source>
        <dbReference type="ARBA" id="ARBA00022481"/>
    </source>
</evidence>
<accession>A0A8C5WGT9</accession>
<keyword evidence="10 18" id="KW-0472">Membrane</keyword>
<dbReference type="InterPro" id="IPR019588">
    <property type="entry name" value="Metabotropic_Glu_rcpt_Homer-bd"/>
</dbReference>
<keyword evidence="4" id="KW-0488">Methylation</keyword>
<dbReference type="GO" id="GO:0030296">
    <property type="term" value="F:protein tyrosine kinase activator activity"/>
    <property type="evidence" value="ECO:0007669"/>
    <property type="project" value="UniProtKB-ARBA"/>
</dbReference>
<dbReference type="OrthoDB" id="425344at2759"/>
<keyword evidence="12" id="KW-0675">Receptor</keyword>
<dbReference type="PRINTS" id="PR00248">
    <property type="entry name" value="GPCRMGR"/>
</dbReference>
<dbReference type="InterPro" id="IPR000337">
    <property type="entry name" value="GPCR_3"/>
</dbReference>
<comment type="similarity">
    <text evidence="2">Belongs to the G-protein coupled receptor 3 family.</text>
</comment>
<evidence type="ECO:0000313" key="22">
    <source>
        <dbReference type="Proteomes" id="UP000694569"/>
    </source>
</evidence>
<dbReference type="InterPro" id="IPR011500">
    <property type="entry name" value="GPCR_3_9-Cys_dom"/>
</dbReference>
<dbReference type="GO" id="GO:0030425">
    <property type="term" value="C:dendrite"/>
    <property type="evidence" value="ECO:0007669"/>
    <property type="project" value="UniProtKB-ARBA"/>
</dbReference>
<evidence type="ECO:0000313" key="21">
    <source>
        <dbReference type="Ensembl" id="ENSLLEP00000037164.1"/>
    </source>
</evidence>
<dbReference type="CDD" id="cd06374">
    <property type="entry name" value="PBP1_mGluR_groupI"/>
    <property type="match status" value="1"/>
</dbReference>
<evidence type="ECO:0000256" key="8">
    <source>
        <dbReference type="ARBA" id="ARBA00022989"/>
    </source>
</evidence>
<reference evidence="21" key="1">
    <citation type="submission" date="2025-08" db="UniProtKB">
        <authorList>
            <consortium name="Ensembl"/>
        </authorList>
    </citation>
    <scope>IDENTIFICATION</scope>
</reference>
<evidence type="ECO:0000256" key="14">
    <source>
        <dbReference type="ARBA" id="ARBA00023224"/>
    </source>
</evidence>
<evidence type="ECO:0000256" key="10">
    <source>
        <dbReference type="ARBA" id="ARBA00023136"/>
    </source>
</evidence>
<dbReference type="FunFam" id="3.40.50.2300:FF:000219">
    <property type="entry name" value="Glutamate metabotropic receptor 5"/>
    <property type="match status" value="1"/>
</dbReference>
<evidence type="ECO:0000256" key="17">
    <source>
        <dbReference type="SAM" id="MobiDB-lite"/>
    </source>
</evidence>
<feature type="transmembrane region" description="Helical" evidence="18">
    <location>
        <begin position="693"/>
        <end position="720"/>
    </location>
</feature>